<evidence type="ECO:0000256" key="1">
    <source>
        <dbReference type="SAM" id="MobiDB-lite"/>
    </source>
</evidence>
<dbReference type="Proteomes" id="UP000046067">
    <property type="component" value="Unassembled WGS sequence"/>
</dbReference>
<gene>
    <name evidence="2" type="ORF">ERS013201_02464</name>
</gene>
<reference evidence="2 3" key="1">
    <citation type="submission" date="2015-07" db="EMBL/GenBank/DDBJ databases">
        <authorList>
            <consortium name="Pathogen Informatics"/>
        </authorList>
    </citation>
    <scope>NUCLEOTIDE SEQUENCE [LARGE SCALE GENOMIC DNA]</scope>
    <source>
        <strain evidence="2 3">A325</strain>
    </source>
</reference>
<feature type="region of interest" description="Disordered" evidence="1">
    <location>
        <begin position="57"/>
        <end position="78"/>
    </location>
</feature>
<dbReference type="EMBL" id="CWQJ01000015">
    <property type="protein sequence ID" value="CSC37034.1"/>
    <property type="molecule type" value="Genomic_DNA"/>
</dbReference>
<dbReference type="AlphaFoldDB" id="A0A655YBR6"/>
<organism evidence="2 3">
    <name type="scientific">Vibrio cholerae</name>
    <dbReference type="NCBI Taxonomy" id="666"/>
    <lineage>
        <taxon>Bacteria</taxon>
        <taxon>Pseudomonadati</taxon>
        <taxon>Pseudomonadota</taxon>
        <taxon>Gammaproteobacteria</taxon>
        <taxon>Vibrionales</taxon>
        <taxon>Vibrionaceae</taxon>
        <taxon>Vibrio</taxon>
    </lineage>
</organism>
<sequence length="78" mass="7984">MNGSPEIASAAEVPIIEMMSGCTSGFTETTVAITCTSLVKPSGNSGRIGRSIRRAISVSPSEGRPSRLKKPPGILPAA</sequence>
<accession>A0A655YBR6</accession>
<proteinExistence type="predicted"/>
<evidence type="ECO:0000313" key="2">
    <source>
        <dbReference type="EMBL" id="CSC37034.1"/>
    </source>
</evidence>
<protein>
    <submittedName>
        <fullName evidence="2">Uncharacterized protein</fullName>
    </submittedName>
</protein>
<name>A0A655YBR6_VIBCL</name>
<evidence type="ECO:0000313" key="3">
    <source>
        <dbReference type="Proteomes" id="UP000046067"/>
    </source>
</evidence>